<evidence type="ECO:0000313" key="1">
    <source>
        <dbReference type="EMBL" id="SMB99395.1"/>
    </source>
</evidence>
<evidence type="ECO:0000313" key="2">
    <source>
        <dbReference type="Proteomes" id="UP000192569"/>
    </source>
</evidence>
<dbReference type="Proteomes" id="UP000192569">
    <property type="component" value="Chromosome I"/>
</dbReference>
<dbReference type="RefSeq" id="WP_084666567.1">
    <property type="nucleotide sequence ID" value="NZ_LT838272.1"/>
</dbReference>
<dbReference type="Pfam" id="PF19538">
    <property type="entry name" value="DUF6062"/>
    <property type="match status" value="1"/>
</dbReference>
<dbReference type="AlphaFoldDB" id="A0A1W1W1A6"/>
<keyword evidence="2" id="KW-1185">Reference proteome</keyword>
<dbReference type="EMBL" id="LT838272">
    <property type="protein sequence ID" value="SMB99395.1"/>
    <property type="molecule type" value="Genomic_DNA"/>
</dbReference>
<gene>
    <name evidence="1" type="ORF">SAMN00808754_2882</name>
</gene>
<accession>A0A1W1W1A6</accession>
<sequence length="241" mass="27004">MSLPALYIKLKEALVKPGCPVCRITREAGIRYLEGLLYEMVNDPGTREMLEASWGVCQAHARELANFTQYSLGIAILNEALLDKAIKLVRQTLNIGLESCSPLIHNFLLRKRNPASAGTRMAAVLESTQPCPACRIEAETTGNVLHELNFQLAQRDPQITALYSKSSGLCWPHFRRALSLAEDPAGIRLLAQVQLEKMAALQSELKEFIRKHDYRYLGEPWGGEKDSWIRSLKMLSGWLLG</sequence>
<protein>
    <submittedName>
        <fullName evidence="1">Uncharacterized protein</fullName>
    </submittedName>
</protein>
<name>A0A1W1W1A6_9FIRM</name>
<dbReference type="InterPro" id="IPR045706">
    <property type="entry name" value="DUF6062"/>
</dbReference>
<reference evidence="1 2" key="1">
    <citation type="submission" date="2017-04" db="EMBL/GenBank/DDBJ databases">
        <authorList>
            <person name="Afonso C.L."/>
            <person name="Miller P.J."/>
            <person name="Scott M.A."/>
            <person name="Spackman E."/>
            <person name="Goraichik I."/>
            <person name="Dimitrov K.M."/>
            <person name="Suarez D.L."/>
            <person name="Swayne D.E."/>
        </authorList>
    </citation>
    <scope>NUCLEOTIDE SEQUENCE [LARGE SCALE GENOMIC DNA]</scope>
    <source>
        <strain evidence="1 2">ToBE</strain>
    </source>
</reference>
<dbReference type="STRING" id="698762.SAMN00808754_2882"/>
<organism evidence="1 2">
    <name type="scientific">Thermanaeromonas toyohensis ToBE</name>
    <dbReference type="NCBI Taxonomy" id="698762"/>
    <lineage>
        <taxon>Bacteria</taxon>
        <taxon>Bacillati</taxon>
        <taxon>Bacillota</taxon>
        <taxon>Clostridia</taxon>
        <taxon>Neomoorellales</taxon>
        <taxon>Neomoorellaceae</taxon>
        <taxon>Thermanaeromonas</taxon>
    </lineage>
</organism>
<dbReference type="OrthoDB" id="9810814at2"/>
<proteinExistence type="predicted"/>